<dbReference type="InterPro" id="IPR024474">
    <property type="entry name" value="Znf_dom_IS66"/>
</dbReference>
<dbReference type="EMBL" id="JAPMXC010000024">
    <property type="protein sequence ID" value="MCY0389975.1"/>
    <property type="molecule type" value="Genomic_DNA"/>
</dbReference>
<sequence length="506" mass="56267">MVPMIDPTQLQAMGAEELRALAMRLLTDVRHKDAVNAKLTHEIAVLKRWKFAAKSEKLLPEQHSLLDEAIDADLIAIEHELAQLATPAKNASEPDKPRRAALPADLPRVVLHHEPASTLCPCGCQLKRIGEDVSEKLDYTPGVFTVERHIRGKWACAKCATLTQAPVAAHVIDKGIPTAGLLAHVLVAKFGDHLPLYRQESIFARAGYAIPRSTLGAWIGACGVQLQPLVEALRERVVQHPVLQADETPVAMLMPGKGKTHRAYLWTYTPSVFAAMRGVVYDFAESRAGEHARAFLGEWQGKLVCDDFGGYKASFAQGVTEIGCMAHARRKFHELHASSRSQIAEEALKIIAQLYEIEQAVRDLPPAARHERRQTQSRPITDALHTWMMQQRGRVSEGSAIARALDYSLRRWEALTRYLEDPEVPIDNNWAENQIRPVAVGRKNWLFAGSLRAGKRAAAIMSLIQSAKLNGHDPYVYLKDVLTRLPTHLARNIDELLPHNWTPTAA</sequence>
<dbReference type="InterPro" id="IPR024463">
    <property type="entry name" value="Transposase_TnpC_homeodom"/>
</dbReference>
<name>A0ABT3ZVQ3_9BURK</name>
<feature type="domain" description="Transposase IS66 C-terminal" evidence="4">
    <location>
        <begin position="462"/>
        <end position="499"/>
    </location>
</feature>
<dbReference type="InterPro" id="IPR052344">
    <property type="entry name" value="Transposase-related"/>
</dbReference>
<dbReference type="Pfam" id="PF03050">
    <property type="entry name" value="DDE_Tnp_IS66"/>
    <property type="match status" value="1"/>
</dbReference>
<feature type="domain" description="Transposase TnpC homeodomain" evidence="3">
    <location>
        <begin position="39"/>
        <end position="110"/>
    </location>
</feature>
<dbReference type="Pfam" id="PF13007">
    <property type="entry name" value="LZ_Tnp_IS66"/>
    <property type="match status" value="1"/>
</dbReference>
<evidence type="ECO:0000313" key="6">
    <source>
        <dbReference type="Proteomes" id="UP001082899"/>
    </source>
</evidence>
<evidence type="ECO:0000259" key="3">
    <source>
        <dbReference type="Pfam" id="PF13007"/>
    </source>
</evidence>
<organism evidence="5 6">
    <name type="scientific">Robbsia betulipollinis</name>
    <dbReference type="NCBI Taxonomy" id="2981849"/>
    <lineage>
        <taxon>Bacteria</taxon>
        <taxon>Pseudomonadati</taxon>
        <taxon>Pseudomonadota</taxon>
        <taxon>Betaproteobacteria</taxon>
        <taxon>Burkholderiales</taxon>
        <taxon>Burkholderiaceae</taxon>
        <taxon>Robbsia</taxon>
    </lineage>
</organism>
<evidence type="ECO:0000259" key="1">
    <source>
        <dbReference type="Pfam" id="PF03050"/>
    </source>
</evidence>
<dbReference type="PANTHER" id="PTHR33678:SF1">
    <property type="entry name" value="BLL1576 PROTEIN"/>
    <property type="match status" value="1"/>
</dbReference>
<dbReference type="Pfam" id="PF13817">
    <property type="entry name" value="DDE_Tnp_IS66_C"/>
    <property type="match status" value="1"/>
</dbReference>
<feature type="domain" description="Transposase IS66 zinc-finger binding" evidence="2">
    <location>
        <begin position="118"/>
        <end position="159"/>
    </location>
</feature>
<dbReference type="Pfam" id="PF13005">
    <property type="entry name" value="zf-IS66"/>
    <property type="match status" value="1"/>
</dbReference>
<evidence type="ECO:0000259" key="2">
    <source>
        <dbReference type="Pfam" id="PF13005"/>
    </source>
</evidence>
<comment type="caution">
    <text evidence="5">The sequence shown here is derived from an EMBL/GenBank/DDBJ whole genome shotgun (WGS) entry which is preliminary data.</text>
</comment>
<dbReference type="InterPro" id="IPR004291">
    <property type="entry name" value="Transposase_IS66_central"/>
</dbReference>
<accession>A0ABT3ZVQ3</accession>
<feature type="domain" description="Transposase IS66 central" evidence="1">
    <location>
        <begin position="174"/>
        <end position="455"/>
    </location>
</feature>
<dbReference type="NCBIfam" id="NF033517">
    <property type="entry name" value="transpos_IS66"/>
    <property type="match status" value="1"/>
</dbReference>
<evidence type="ECO:0000313" key="5">
    <source>
        <dbReference type="EMBL" id="MCY0389975.1"/>
    </source>
</evidence>
<dbReference type="InterPro" id="IPR039552">
    <property type="entry name" value="IS66_C"/>
</dbReference>
<proteinExistence type="predicted"/>
<keyword evidence="6" id="KW-1185">Reference proteome</keyword>
<reference evidence="5" key="1">
    <citation type="submission" date="2022-11" db="EMBL/GenBank/DDBJ databases">
        <title>Robbsia betulipollinis sp. nov., isolated from pollen of birch (Betula pendula).</title>
        <authorList>
            <person name="Shi H."/>
            <person name="Ambika Manirajan B."/>
            <person name="Ratering S."/>
            <person name="Geissler-Plaum R."/>
            <person name="Schnell S."/>
        </authorList>
    </citation>
    <scope>NUCLEOTIDE SEQUENCE</scope>
    <source>
        <strain evidence="5">Bb-Pol-6</strain>
    </source>
</reference>
<protein>
    <submittedName>
        <fullName evidence="5">IS66 family transposase</fullName>
    </submittedName>
</protein>
<gene>
    <name evidence="5" type="ORF">OVY01_22820</name>
</gene>
<dbReference type="PANTHER" id="PTHR33678">
    <property type="entry name" value="BLL1576 PROTEIN"/>
    <property type="match status" value="1"/>
</dbReference>
<dbReference type="Proteomes" id="UP001082899">
    <property type="component" value="Unassembled WGS sequence"/>
</dbReference>
<evidence type="ECO:0000259" key="4">
    <source>
        <dbReference type="Pfam" id="PF13817"/>
    </source>
</evidence>